<protein>
    <recommendedName>
        <fullName evidence="3">UbiD family decarboxylase</fullName>
    </recommendedName>
</protein>
<sequence length="193" mass="22434">MIQLNELKNEFEGLEVLSKHEKMLQICALLTAYFQKDNIKPIIVGGLSVEIYTRNNYTTYDIDLITDGHDKFDDLLTNHLGFARKGRSWYHEKLEISIEIPANFLEGNKEKVISIELENGRNIFVIGIEDIIIHRLESALVSQPDNPDWTSDYEWAKRMFQIHKFDTAIMDLNYLLNASKEAGTANIIRQWMK</sequence>
<keyword evidence="2" id="KW-1185">Reference proteome</keyword>
<dbReference type="RefSeq" id="WP_209461668.1">
    <property type="nucleotide sequence ID" value="NZ_CP110224.1"/>
</dbReference>
<dbReference type="Proteomes" id="UP001519345">
    <property type="component" value="Unassembled WGS sequence"/>
</dbReference>
<accession>A0ABS4IC63</accession>
<dbReference type="EMBL" id="JAGGKX010000002">
    <property type="protein sequence ID" value="MBP1968438.1"/>
    <property type="molecule type" value="Genomic_DNA"/>
</dbReference>
<comment type="caution">
    <text evidence="1">The sequence shown here is derived from an EMBL/GenBank/DDBJ whole genome shotgun (WGS) entry which is preliminary data.</text>
</comment>
<reference evidence="1 2" key="1">
    <citation type="submission" date="2021-03" db="EMBL/GenBank/DDBJ databases">
        <title>Genomic Encyclopedia of Type Strains, Phase IV (KMG-IV): sequencing the most valuable type-strain genomes for metagenomic binning, comparative biology and taxonomic classification.</title>
        <authorList>
            <person name="Goeker M."/>
        </authorList>
    </citation>
    <scope>NUCLEOTIDE SEQUENCE [LARGE SCALE GENOMIC DNA]</scope>
    <source>
        <strain evidence="1 2">DSM 25609</strain>
    </source>
</reference>
<evidence type="ECO:0000313" key="2">
    <source>
        <dbReference type="Proteomes" id="UP001519345"/>
    </source>
</evidence>
<evidence type="ECO:0000313" key="1">
    <source>
        <dbReference type="EMBL" id="MBP1968438.1"/>
    </source>
</evidence>
<evidence type="ECO:0008006" key="3">
    <source>
        <dbReference type="Google" id="ProtNLM"/>
    </source>
</evidence>
<proteinExistence type="predicted"/>
<gene>
    <name evidence="1" type="ORF">J2Z83_000530</name>
</gene>
<name>A0ABS4IC63_9BACI</name>
<organism evidence="1 2">
    <name type="scientific">Virgibacillus natechei</name>
    <dbReference type="NCBI Taxonomy" id="1216297"/>
    <lineage>
        <taxon>Bacteria</taxon>
        <taxon>Bacillati</taxon>
        <taxon>Bacillota</taxon>
        <taxon>Bacilli</taxon>
        <taxon>Bacillales</taxon>
        <taxon>Bacillaceae</taxon>
        <taxon>Virgibacillus</taxon>
    </lineage>
</organism>